<feature type="compositionally biased region" description="Low complexity" evidence="1">
    <location>
        <begin position="224"/>
        <end position="263"/>
    </location>
</feature>
<keyword evidence="2" id="KW-0472">Membrane</keyword>
<feature type="compositionally biased region" description="Low complexity" evidence="1">
    <location>
        <begin position="437"/>
        <end position="484"/>
    </location>
</feature>
<feature type="transmembrane region" description="Helical" evidence="2">
    <location>
        <begin position="127"/>
        <end position="146"/>
    </location>
</feature>
<dbReference type="Proteomes" id="UP000093355">
    <property type="component" value="Unassembled WGS sequence"/>
</dbReference>
<keyword evidence="2" id="KW-1133">Transmembrane helix</keyword>
<dbReference type="STRING" id="904291.A7J15_09415"/>
<evidence type="ECO:0000256" key="1">
    <source>
        <dbReference type="SAM" id="MobiDB-lite"/>
    </source>
</evidence>
<feature type="compositionally biased region" description="Polar residues" evidence="1">
    <location>
        <begin position="1"/>
        <end position="13"/>
    </location>
</feature>
<feature type="compositionally biased region" description="Low complexity" evidence="1">
    <location>
        <begin position="270"/>
        <end position="290"/>
    </location>
</feature>
<evidence type="ECO:0000313" key="3">
    <source>
        <dbReference type="EMBL" id="OCG73148.1"/>
    </source>
</evidence>
<feature type="transmembrane region" description="Helical" evidence="2">
    <location>
        <begin position="58"/>
        <end position="76"/>
    </location>
</feature>
<feature type="transmembrane region" description="Helical" evidence="2">
    <location>
        <begin position="166"/>
        <end position="189"/>
    </location>
</feature>
<dbReference type="RefSeq" id="WP_067027266.1">
    <property type="nucleotide sequence ID" value="NZ_CP038256.1"/>
</dbReference>
<name>A0A1B9N965_9MICO</name>
<dbReference type="PANTHER" id="PTHR33137">
    <property type="entry name" value="MEDIATOR OF RNA POLYMERASE II TRANSCRIPTION SUBUNIT 15A-RELATED"/>
    <property type="match status" value="1"/>
</dbReference>
<feature type="region of interest" description="Disordered" evidence="1">
    <location>
        <begin position="1"/>
        <end position="41"/>
    </location>
</feature>
<gene>
    <name evidence="3" type="ORF">A7J15_09415</name>
</gene>
<evidence type="ECO:0000256" key="2">
    <source>
        <dbReference type="SAM" id="Phobius"/>
    </source>
</evidence>
<dbReference type="GO" id="GO:0031490">
    <property type="term" value="F:chromatin DNA binding"/>
    <property type="evidence" value="ECO:0007669"/>
    <property type="project" value="InterPro"/>
</dbReference>
<dbReference type="PANTHER" id="PTHR33137:SF4">
    <property type="entry name" value="MEDIATOR OF RNA POLYMERASE II TRANSCRIPTION SUBUNIT 15A-RELATED"/>
    <property type="match status" value="1"/>
</dbReference>
<feature type="region of interest" description="Disordered" evidence="1">
    <location>
        <begin position="206"/>
        <end position="485"/>
    </location>
</feature>
<dbReference type="InterPro" id="IPR044661">
    <property type="entry name" value="MED15a/b/c-like"/>
</dbReference>
<reference evidence="3 4" key="1">
    <citation type="submission" date="2016-05" db="EMBL/GenBank/DDBJ databases">
        <authorList>
            <person name="Lavstsen T."/>
            <person name="Jespersen J.S."/>
        </authorList>
    </citation>
    <scope>NUCLEOTIDE SEQUENCE [LARGE SCALE GENOMIC DNA]</scope>
    <source>
        <strain evidence="3 4">YLB-01</strain>
    </source>
</reference>
<sequence length="547" mass="56648">MSDNSYPPQSWPQGASAPQPYAAPEPTVAAPISPEAPSDGAAPGGGVPGLWKFTLREWFVIGAGVILFVLSFFSVVEGDYAPLWGQGVVQIAALLALILATSLLIARRLAHTGVRIGSLSIDQFASVAFSAFAIVAWHTVIFLSVLGAQLGELLPFIGGPVFQPTWVAWVSAIVSLVGVFFTVAAPFVAPFRADFDGRDEVPATRAARPVRRVIQKPRAPKPEPAAAWPGQGQQPAAGQQYGAPYPYGQQQPGAQPYGQQPGQPYGGQPYGQQPYGQPAYGAPQGYGQYAPYPPQPQGYDPAQGQGYDPAQGQAQGQGYGTPQPQGFDPAQGQGGYGQAEVVTPPAPAADPAPAAAQPVDEATDQAANPESAAARPAGEHAGTGISPTFGGDEPAAPAYRRMSATADDDFDSSAAAQTLARSTEVAPDPAAELATDETAQAVASVAASEAPAEAPESAAPQAESEQAEPATSAVPTSPAARPVTNNQPFWALAPTERDVVDETGAPLFRIGPTAWALVLEERGDVFVVRHDDGRVGFLFDTADVTRG</sequence>
<accession>A0A1B9N965</accession>
<keyword evidence="2" id="KW-0812">Transmembrane</keyword>
<dbReference type="AlphaFoldDB" id="A0A1B9N965"/>
<comment type="caution">
    <text evidence="3">The sequence shown here is derived from an EMBL/GenBank/DDBJ whole genome shotgun (WGS) entry which is preliminary data.</text>
</comment>
<dbReference type="EMBL" id="LXMD01000027">
    <property type="protein sequence ID" value="OCG73148.1"/>
    <property type="molecule type" value="Genomic_DNA"/>
</dbReference>
<feature type="compositionally biased region" description="Low complexity" evidence="1">
    <location>
        <begin position="297"/>
        <end position="326"/>
    </location>
</feature>
<feature type="compositionally biased region" description="Basic residues" evidence="1">
    <location>
        <begin position="208"/>
        <end position="219"/>
    </location>
</feature>
<evidence type="ECO:0000313" key="4">
    <source>
        <dbReference type="Proteomes" id="UP000093355"/>
    </source>
</evidence>
<proteinExistence type="predicted"/>
<feature type="transmembrane region" description="Helical" evidence="2">
    <location>
        <begin position="88"/>
        <end position="106"/>
    </location>
</feature>
<organism evidence="3 4">
    <name type="scientific">Microbacterium sediminis</name>
    <dbReference type="NCBI Taxonomy" id="904291"/>
    <lineage>
        <taxon>Bacteria</taxon>
        <taxon>Bacillati</taxon>
        <taxon>Actinomycetota</taxon>
        <taxon>Actinomycetes</taxon>
        <taxon>Micrococcales</taxon>
        <taxon>Microbacteriaceae</taxon>
        <taxon>Microbacterium</taxon>
    </lineage>
</organism>
<keyword evidence="4" id="KW-1185">Reference proteome</keyword>
<feature type="compositionally biased region" description="Low complexity" evidence="1">
    <location>
        <begin position="351"/>
        <end position="376"/>
    </location>
</feature>
<protein>
    <submittedName>
        <fullName evidence="3">Uncharacterized protein</fullName>
    </submittedName>
</protein>